<feature type="binding site" evidence="7">
    <location>
        <position position="128"/>
    </location>
    <ligand>
        <name>Zn(2+)</name>
        <dbReference type="ChEBI" id="CHEBI:29105"/>
    </ligand>
</feature>
<dbReference type="STRING" id="633147.Olsu_0285"/>
<dbReference type="InterPro" id="IPR036390">
    <property type="entry name" value="WH_DNA-bd_sf"/>
</dbReference>
<keyword evidence="5" id="KW-0238">DNA-binding</keyword>
<name>E1QYE5_OLSUV</name>
<dbReference type="GO" id="GO:1900376">
    <property type="term" value="P:regulation of secondary metabolite biosynthetic process"/>
    <property type="evidence" value="ECO:0007669"/>
    <property type="project" value="TreeGrafter"/>
</dbReference>
<dbReference type="RefSeq" id="WP_013251161.1">
    <property type="nucleotide sequence ID" value="NC_014363.1"/>
</dbReference>
<sequence length="137" mass="15323">MARGSYNTRQRKAVQAFLQDHASRYLSVDDIYAMLREQGVEVGRTTVYRTLEAFVGEGLVSKATMPDGGESRYRLVEPGHEEAGRLVCLDCGRVISIDCAAFQEFSRHVRSDHDFDVDLARTVLYGRCSACRTGVAR</sequence>
<evidence type="ECO:0000313" key="9">
    <source>
        <dbReference type="Proteomes" id="UP000000333"/>
    </source>
</evidence>
<dbReference type="HOGENOM" id="CLU_096072_5_2_11"/>
<dbReference type="CDD" id="cd07153">
    <property type="entry name" value="Fur_like"/>
    <property type="match status" value="1"/>
</dbReference>
<evidence type="ECO:0000256" key="4">
    <source>
        <dbReference type="ARBA" id="ARBA00023015"/>
    </source>
</evidence>
<dbReference type="PANTHER" id="PTHR33202:SF7">
    <property type="entry name" value="FERRIC UPTAKE REGULATION PROTEIN"/>
    <property type="match status" value="1"/>
</dbReference>
<feature type="binding site" evidence="7">
    <location>
        <position position="91"/>
    </location>
    <ligand>
        <name>Zn(2+)</name>
        <dbReference type="ChEBI" id="CHEBI:29105"/>
    </ligand>
</feature>
<keyword evidence="9" id="KW-1185">Reference proteome</keyword>
<dbReference type="Gene3D" id="3.30.1490.190">
    <property type="match status" value="1"/>
</dbReference>
<dbReference type="Pfam" id="PF01475">
    <property type="entry name" value="FUR"/>
    <property type="match status" value="1"/>
</dbReference>
<comment type="similarity">
    <text evidence="1">Belongs to the Fur family.</text>
</comment>
<dbReference type="InterPro" id="IPR036388">
    <property type="entry name" value="WH-like_DNA-bd_sf"/>
</dbReference>
<evidence type="ECO:0000256" key="1">
    <source>
        <dbReference type="ARBA" id="ARBA00007957"/>
    </source>
</evidence>
<reference evidence="8 9" key="1">
    <citation type="journal article" date="2010" name="Stand. Genomic Sci.">
        <title>Complete genome sequence of Olsenella uli type strain (VPI D76D-27C).</title>
        <authorList>
            <person name="Goker M."/>
            <person name="Held B."/>
            <person name="Lucas S."/>
            <person name="Nolan M."/>
            <person name="Yasawong M."/>
            <person name="Glavina Del Rio T."/>
            <person name="Tice H."/>
            <person name="Cheng J.F."/>
            <person name="Bruce D."/>
            <person name="Detter J.C."/>
            <person name="Tapia R."/>
            <person name="Han C."/>
            <person name="Goodwin L."/>
            <person name="Pitluck S."/>
            <person name="Liolios K."/>
            <person name="Ivanova N."/>
            <person name="Mavromatis K."/>
            <person name="Mikhailova N."/>
            <person name="Pati A."/>
            <person name="Chen A."/>
            <person name="Palaniappan K."/>
            <person name="Land M."/>
            <person name="Hauser L."/>
            <person name="Chang Y.J."/>
            <person name="Jeffries C.D."/>
            <person name="Rohde M."/>
            <person name="Sikorski J."/>
            <person name="Pukall R."/>
            <person name="Woyke T."/>
            <person name="Bristow J."/>
            <person name="Eisen J.A."/>
            <person name="Markowitz V."/>
            <person name="Hugenholtz P."/>
            <person name="Kyrpides N.C."/>
            <person name="Klenk H.P."/>
            <person name="Lapidus A."/>
        </authorList>
    </citation>
    <scope>NUCLEOTIDE SEQUENCE [LARGE SCALE GENOMIC DNA]</scope>
    <source>
        <strain evidence="9">ATCC 49627 / DSM 7084 / CIP 109912 / JCM 12494 / NCIMB 702895 / VPI D76D-27C</strain>
    </source>
</reference>
<evidence type="ECO:0000256" key="2">
    <source>
        <dbReference type="ARBA" id="ARBA00022491"/>
    </source>
</evidence>
<protein>
    <submittedName>
        <fullName evidence="8">Ferric uptake regulator, Fur family</fullName>
    </submittedName>
</protein>
<feature type="binding site" evidence="7">
    <location>
        <position position="131"/>
    </location>
    <ligand>
        <name>Zn(2+)</name>
        <dbReference type="ChEBI" id="CHEBI:29105"/>
    </ligand>
</feature>
<proteinExistence type="inferred from homology"/>
<organism evidence="8 9">
    <name type="scientific">Olsenella uli (strain ATCC 49627 / DSM 7084 / CCUG 31166 / CIP 109912 / JCM 12494 / LMG 11480 / NCIMB 702895 / VPI D76D-27C)</name>
    <name type="common">Lactobacillus uli</name>
    <dbReference type="NCBI Taxonomy" id="633147"/>
    <lineage>
        <taxon>Bacteria</taxon>
        <taxon>Bacillati</taxon>
        <taxon>Actinomycetota</taxon>
        <taxon>Coriobacteriia</taxon>
        <taxon>Coriobacteriales</taxon>
        <taxon>Atopobiaceae</taxon>
        <taxon>Olsenella</taxon>
    </lineage>
</organism>
<dbReference type="InterPro" id="IPR043135">
    <property type="entry name" value="Fur_C"/>
</dbReference>
<evidence type="ECO:0000313" key="8">
    <source>
        <dbReference type="EMBL" id="ADK67409.1"/>
    </source>
</evidence>
<keyword evidence="4" id="KW-0805">Transcription regulation</keyword>
<dbReference type="GO" id="GO:0000976">
    <property type="term" value="F:transcription cis-regulatory region binding"/>
    <property type="evidence" value="ECO:0007669"/>
    <property type="project" value="TreeGrafter"/>
</dbReference>
<evidence type="ECO:0000256" key="7">
    <source>
        <dbReference type="PIRSR" id="PIRSR602481-1"/>
    </source>
</evidence>
<dbReference type="GO" id="GO:0045892">
    <property type="term" value="P:negative regulation of DNA-templated transcription"/>
    <property type="evidence" value="ECO:0007669"/>
    <property type="project" value="TreeGrafter"/>
</dbReference>
<dbReference type="PANTHER" id="PTHR33202">
    <property type="entry name" value="ZINC UPTAKE REGULATION PROTEIN"/>
    <property type="match status" value="1"/>
</dbReference>
<feature type="binding site" evidence="7">
    <location>
        <position position="88"/>
    </location>
    <ligand>
        <name>Zn(2+)</name>
        <dbReference type="ChEBI" id="CHEBI:29105"/>
    </ligand>
</feature>
<gene>
    <name evidence="8" type="ordered locus">Olsu_0285</name>
</gene>
<dbReference type="EMBL" id="CP002106">
    <property type="protein sequence ID" value="ADK67409.1"/>
    <property type="molecule type" value="Genomic_DNA"/>
</dbReference>
<dbReference type="InterPro" id="IPR002481">
    <property type="entry name" value="FUR"/>
</dbReference>
<evidence type="ECO:0000256" key="3">
    <source>
        <dbReference type="ARBA" id="ARBA00022833"/>
    </source>
</evidence>
<dbReference type="Gene3D" id="1.10.10.10">
    <property type="entry name" value="Winged helix-like DNA-binding domain superfamily/Winged helix DNA-binding domain"/>
    <property type="match status" value="1"/>
</dbReference>
<dbReference type="SUPFAM" id="SSF46785">
    <property type="entry name" value="Winged helix' DNA-binding domain"/>
    <property type="match status" value="1"/>
</dbReference>
<keyword evidence="7" id="KW-0479">Metal-binding</keyword>
<dbReference type="GO" id="GO:0003700">
    <property type="term" value="F:DNA-binding transcription factor activity"/>
    <property type="evidence" value="ECO:0007669"/>
    <property type="project" value="InterPro"/>
</dbReference>
<accession>E1QYE5</accession>
<evidence type="ECO:0000256" key="5">
    <source>
        <dbReference type="ARBA" id="ARBA00023125"/>
    </source>
</evidence>
<keyword evidence="3 7" id="KW-0862">Zinc</keyword>
<comment type="cofactor">
    <cofactor evidence="7">
        <name>Zn(2+)</name>
        <dbReference type="ChEBI" id="CHEBI:29105"/>
    </cofactor>
    <text evidence="7">Binds 1 zinc ion per subunit.</text>
</comment>
<evidence type="ECO:0000256" key="6">
    <source>
        <dbReference type="ARBA" id="ARBA00023163"/>
    </source>
</evidence>
<dbReference type="eggNOG" id="COG0735">
    <property type="taxonomic scope" value="Bacteria"/>
</dbReference>
<keyword evidence="2" id="KW-0678">Repressor</keyword>
<dbReference type="Proteomes" id="UP000000333">
    <property type="component" value="Chromosome"/>
</dbReference>
<keyword evidence="6" id="KW-0804">Transcription</keyword>
<dbReference type="KEGG" id="ols:Olsu_0285"/>
<dbReference type="GO" id="GO:0008270">
    <property type="term" value="F:zinc ion binding"/>
    <property type="evidence" value="ECO:0007669"/>
    <property type="project" value="TreeGrafter"/>
</dbReference>
<dbReference type="AlphaFoldDB" id="E1QYE5"/>
<dbReference type="GeneID" id="78511751"/>